<evidence type="ECO:0000313" key="1">
    <source>
        <dbReference type="EMBL" id="MCH4821581.1"/>
    </source>
</evidence>
<proteinExistence type="predicted"/>
<dbReference type="RefSeq" id="WP_240711721.1">
    <property type="nucleotide sequence ID" value="NZ_JAKVTV010000001.1"/>
</dbReference>
<dbReference type="InterPro" id="IPR029044">
    <property type="entry name" value="Nucleotide-diphossugar_trans"/>
</dbReference>
<protein>
    <submittedName>
        <fullName evidence="1">Glycosyltransferase family 2 protein</fullName>
    </submittedName>
</protein>
<dbReference type="AlphaFoldDB" id="A0A9X1V084"/>
<organism evidence="1 2">
    <name type="scientific">Christiangramia lutea</name>
    <dbReference type="NCBI Taxonomy" id="1607951"/>
    <lineage>
        <taxon>Bacteria</taxon>
        <taxon>Pseudomonadati</taxon>
        <taxon>Bacteroidota</taxon>
        <taxon>Flavobacteriia</taxon>
        <taxon>Flavobacteriales</taxon>
        <taxon>Flavobacteriaceae</taxon>
        <taxon>Christiangramia</taxon>
    </lineage>
</organism>
<accession>A0A9X1V084</accession>
<sequence length="340" mass="40052">MRVGLNPEKDKELEKPDYMHHVVIPVHIPHFQDYYKDSFRIFKICLDSLCQTVDDKTFISIINNGSCIEVKKFLEKCLDKGVIHELINTVNIGKLNAILKGLTGYDVPLVTVADSDVFFCQGWQEETGKVFNAFPKAGTVGLVPQFNMFSNYCTNTIFDNILNRNLKFMKVADPEDMWKFYKSIGWNINKDHFYFDSILCIENNGLKACIGSGHFVATYRKELFKNIIRYLPFRLGGTSEKYLDAAAMKHGLWKLTTFNNYAYHMGNVWEDWMQSDNRRVHEPSPVIPEKISFNEESRFQYFLKNKLFKKILRLYLINRLFLHYCRLPKRLMKKYPRIYY</sequence>
<evidence type="ECO:0000313" key="2">
    <source>
        <dbReference type="Proteomes" id="UP001139226"/>
    </source>
</evidence>
<name>A0A9X1V084_9FLAO</name>
<dbReference type="Proteomes" id="UP001139226">
    <property type="component" value="Unassembled WGS sequence"/>
</dbReference>
<dbReference type="SUPFAM" id="SSF53448">
    <property type="entry name" value="Nucleotide-diphospho-sugar transferases"/>
    <property type="match status" value="1"/>
</dbReference>
<gene>
    <name evidence="1" type="ORF">ML462_00210</name>
</gene>
<comment type="caution">
    <text evidence="1">The sequence shown here is derived from an EMBL/GenBank/DDBJ whole genome shotgun (WGS) entry which is preliminary data.</text>
</comment>
<reference evidence="1" key="1">
    <citation type="submission" date="2022-03" db="EMBL/GenBank/DDBJ databases">
        <title>Gramella crocea sp. nov., isolated from activated sludge of a seafood processing plant.</title>
        <authorList>
            <person name="Zhang X."/>
        </authorList>
    </citation>
    <scope>NUCLEOTIDE SEQUENCE</scope>
    <source>
        <strain evidence="1">YJ019</strain>
    </source>
</reference>
<dbReference type="EMBL" id="JAKVTV010000001">
    <property type="protein sequence ID" value="MCH4821581.1"/>
    <property type="molecule type" value="Genomic_DNA"/>
</dbReference>
<dbReference type="Gene3D" id="3.90.550.10">
    <property type="entry name" value="Spore Coat Polysaccharide Biosynthesis Protein SpsA, Chain A"/>
    <property type="match status" value="1"/>
</dbReference>
<keyword evidence="2" id="KW-1185">Reference proteome</keyword>